<dbReference type="Gene3D" id="3.30.530.20">
    <property type="match status" value="1"/>
</dbReference>
<proteinExistence type="inferred from homology"/>
<dbReference type="SUPFAM" id="SSF55961">
    <property type="entry name" value="Bet v1-like"/>
    <property type="match status" value="1"/>
</dbReference>
<name>Q01ZC9_SOLUE</name>
<evidence type="ECO:0000313" key="3">
    <source>
        <dbReference type="EMBL" id="ABJ84986.1"/>
    </source>
</evidence>
<dbReference type="InParanoid" id="Q01ZC9"/>
<evidence type="ECO:0000256" key="1">
    <source>
        <dbReference type="ARBA" id="ARBA00006817"/>
    </source>
</evidence>
<organism evidence="3">
    <name type="scientific">Solibacter usitatus (strain Ellin6076)</name>
    <dbReference type="NCBI Taxonomy" id="234267"/>
    <lineage>
        <taxon>Bacteria</taxon>
        <taxon>Pseudomonadati</taxon>
        <taxon>Acidobacteriota</taxon>
        <taxon>Terriglobia</taxon>
        <taxon>Bryobacterales</taxon>
        <taxon>Solibacteraceae</taxon>
        <taxon>Candidatus Solibacter</taxon>
    </lineage>
</organism>
<gene>
    <name evidence="3" type="ordered locus">Acid_4020</name>
</gene>
<dbReference type="EMBL" id="CP000473">
    <property type="protein sequence ID" value="ABJ84986.1"/>
    <property type="molecule type" value="Genomic_DNA"/>
</dbReference>
<dbReference type="Pfam" id="PF08327">
    <property type="entry name" value="AHSA1"/>
    <property type="match status" value="1"/>
</dbReference>
<protein>
    <submittedName>
        <fullName evidence="3">Activator of Hsp90 ATPase 1 family protein</fullName>
    </submittedName>
</protein>
<dbReference type="eggNOG" id="COG3832">
    <property type="taxonomic scope" value="Bacteria"/>
</dbReference>
<dbReference type="CDD" id="cd07826">
    <property type="entry name" value="SRPBCC_CalC_Aha1-like_9"/>
    <property type="match status" value="1"/>
</dbReference>
<feature type="domain" description="Activator of Hsp90 ATPase homologue 1/2-like C-terminal" evidence="2">
    <location>
        <begin position="16"/>
        <end position="142"/>
    </location>
</feature>
<accession>Q01ZC9</accession>
<dbReference type="InterPro" id="IPR023393">
    <property type="entry name" value="START-like_dom_sf"/>
</dbReference>
<dbReference type="STRING" id="234267.Acid_4020"/>
<comment type="similarity">
    <text evidence="1">Belongs to the AHA1 family.</text>
</comment>
<sequence>MERKSELELVVTRTVNAPARLVFEAWTKAELFGKWWVPKSFGVPLLSCEMDVRVGGQYRLVFPHEDSTMEFFGTYLEVTPHSRLVWTNEEGENGKTVTTVTFDENAGKTLLVVHDRYPSKEALDSGSTGAMPEALDQLDELLASLGSTTETK</sequence>
<reference evidence="3" key="1">
    <citation type="submission" date="2006-10" db="EMBL/GenBank/DDBJ databases">
        <title>Complete sequence of Solibacter usitatus Ellin6076.</title>
        <authorList>
            <consortium name="US DOE Joint Genome Institute"/>
            <person name="Copeland A."/>
            <person name="Lucas S."/>
            <person name="Lapidus A."/>
            <person name="Barry K."/>
            <person name="Detter J.C."/>
            <person name="Glavina del Rio T."/>
            <person name="Hammon N."/>
            <person name="Israni S."/>
            <person name="Dalin E."/>
            <person name="Tice H."/>
            <person name="Pitluck S."/>
            <person name="Thompson L.S."/>
            <person name="Brettin T."/>
            <person name="Bruce D."/>
            <person name="Han C."/>
            <person name="Tapia R."/>
            <person name="Gilna P."/>
            <person name="Schmutz J."/>
            <person name="Larimer F."/>
            <person name="Land M."/>
            <person name="Hauser L."/>
            <person name="Kyrpides N."/>
            <person name="Mikhailova N."/>
            <person name="Janssen P.H."/>
            <person name="Kuske C.R."/>
            <person name="Richardson P."/>
        </authorList>
    </citation>
    <scope>NUCLEOTIDE SEQUENCE</scope>
    <source>
        <strain evidence="3">Ellin6076</strain>
    </source>
</reference>
<dbReference type="KEGG" id="sus:Acid_4020"/>
<dbReference type="AlphaFoldDB" id="Q01ZC9"/>
<dbReference type="HOGENOM" id="CLU_108923_6_3_0"/>
<dbReference type="InterPro" id="IPR013538">
    <property type="entry name" value="ASHA1/2-like_C"/>
</dbReference>
<evidence type="ECO:0000259" key="2">
    <source>
        <dbReference type="Pfam" id="PF08327"/>
    </source>
</evidence>